<evidence type="ECO:0000256" key="4">
    <source>
        <dbReference type="ARBA" id="ARBA00023163"/>
    </source>
</evidence>
<keyword evidence="8" id="KW-1185">Reference proteome</keyword>
<evidence type="ECO:0000313" key="7">
    <source>
        <dbReference type="EMBL" id="UQZ84280.1"/>
    </source>
</evidence>
<dbReference type="EMBL" id="CP027059">
    <property type="protein sequence ID" value="UQZ84280.1"/>
    <property type="molecule type" value="Genomic_DNA"/>
</dbReference>
<gene>
    <name evidence="7" type="primary">sigW_2</name>
    <name evidence="7" type="ORF">SK3146_03515</name>
</gene>
<dbReference type="PANTHER" id="PTHR43133">
    <property type="entry name" value="RNA POLYMERASE ECF-TYPE SIGMA FACTO"/>
    <property type="match status" value="1"/>
</dbReference>
<dbReference type="InterPro" id="IPR039425">
    <property type="entry name" value="RNA_pol_sigma-70-like"/>
</dbReference>
<reference evidence="7" key="1">
    <citation type="submission" date="2018-02" db="EMBL/GenBank/DDBJ databases">
        <authorList>
            <person name="Kim S.-K."/>
            <person name="Jung H.-I."/>
            <person name="Lee S.-W."/>
        </authorList>
    </citation>
    <scope>NUCLEOTIDE SEQUENCE</scope>
    <source>
        <strain evidence="7">SK3146</strain>
    </source>
</reference>
<keyword evidence="4" id="KW-0804">Transcription</keyword>
<dbReference type="Gene3D" id="1.10.1740.10">
    <property type="match status" value="1"/>
</dbReference>
<dbReference type="PANTHER" id="PTHR43133:SF51">
    <property type="entry name" value="RNA POLYMERASE SIGMA FACTOR"/>
    <property type="match status" value="1"/>
</dbReference>
<dbReference type="SUPFAM" id="SSF88946">
    <property type="entry name" value="Sigma2 domain of RNA polymerase sigma factors"/>
    <property type="match status" value="1"/>
</dbReference>
<evidence type="ECO:0000256" key="3">
    <source>
        <dbReference type="ARBA" id="ARBA00023082"/>
    </source>
</evidence>
<dbReference type="NCBIfam" id="TIGR02937">
    <property type="entry name" value="sigma70-ECF"/>
    <property type="match status" value="1"/>
</dbReference>
<sequence length="185" mass="21663">MNPEQGWIERLRRGDGSGLPPLMDRYGHEVYRTAALLIRDRHSAEDISQEVFLIVYQKIGQFQGEGSLRGWLLQITINLCRSRMRRASWRRLVFFGLEHPGLVSSDRGLERYAESDSLMGCIRQLPYKYREVIVLYYYRDMYIREMAELLGESEGTVKSKLSRAKRLLKKLLEAGGWKDESKAWE</sequence>
<dbReference type="InterPro" id="IPR013325">
    <property type="entry name" value="RNA_pol_sigma_r2"/>
</dbReference>
<evidence type="ECO:0000256" key="2">
    <source>
        <dbReference type="ARBA" id="ARBA00023015"/>
    </source>
</evidence>
<dbReference type="Gene3D" id="1.10.10.10">
    <property type="entry name" value="Winged helix-like DNA-binding domain superfamily/Winged helix DNA-binding domain"/>
    <property type="match status" value="1"/>
</dbReference>
<accession>A0ABY4RQN8</accession>
<dbReference type="CDD" id="cd06171">
    <property type="entry name" value="Sigma70_r4"/>
    <property type="match status" value="1"/>
</dbReference>
<feature type="domain" description="RNA polymerase sigma-70 region 2" evidence="5">
    <location>
        <begin position="22"/>
        <end position="90"/>
    </location>
</feature>
<organism evidence="7 8">
    <name type="scientific">Paenibacillus konkukensis</name>
    <dbReference type="NCBI Taxonomy" id="2020716"/>
    <lineage>
        <taxon>Bacteria</taxon>
        <taxon>Bacillati</taxon>
        <taxon>Bacillota</taxon>
        <taxon>Bacilli</taxon>
        <taxon>Bacillales</taxon>
        <taxon>Paenibacillaceae</taxon>
        <taxon>Paenibacillus</taxon>
    </lineage>
</organism>
<evidence type="ECO:0000259" key="5">
    <source>
        <dbReference type="Pfam" id="PF04542"/>
    </source>
</evidence>
<dbReference type="InterPro" id="IPR013249">
    <property type="entry name" value="RNA_pol_sigma70_r4_t2"/>
</dbReference>
<evidence type="ECO:0000256" key="1">
    <source>
        <dbReference type="ARBA" id="ARBA00010641"/>
    </source>
</evidence>
<dbReference type="RefSeq" id="WP_249860061.1">
    <property type="nucleotide sequence ID" value="NZ_CP027059.1"/>
</dbReference>
<protein>
    <submittedName>
        <fullName evidence="7">ECF RNA polymerase sigma factor SigW</fullName>
    </submittedName>
</protein>
<dbReference type="InterPro" id="IPR013324">
    <property type="entry name" value="RNA_pol_sigma_r3/r4-like"/>
</dbReference>
<keyword evidence="3" id="KW-0731">Sigma factor</keyword>
<evidence type="ECO:0000313" key="8">
    <source>
        <dbReference type="Proteomes" id="UP001057134"/>
    </source>
</evidence>
<dbReference type="Pfam" id="PF08281">
    <property type="entry name" value="Sigma70_r4_2"/>
    <property type="match status" value="1"/>
</dbReference>
<dbReference type="InterPro" id="IPR014284">
    <property type="entry name" value="RNA_pol_sigma-70_dom"/>
</dbReference>
<dbReference type="Proteomes" id="UP001057134">
    <property type="component" value="Chromosome"/>
</dbReference>
<name>A0ABY4RQN8_9BACL</name>
<keyword evidence="2" id="KW-0805">Transcription regulation</keyword>
<evidence type="ECO:0000259" key="6">
    <source>
        <dbReference type="Pfam" id="PF08281"/>
    </source>
</evidence>
<dbReference type="Pfam" id="PF04542">
    <property type="entry name" value="Sigma70_r2"/>
    <property type="match status" value="1"/>
</dbReference>
<dbReference type="InterPro" id="IPR036388">
    <property type="entry name" value="WH-like_DNA-bd_sf"/>
</dbReference>
<reference evidence="7" key="2">
    <citation type="journal article" date="2021" name="J Anim Sci Technol">
        <title>Complete genome sequence of Paenibacillus konkukensis sp. nov. SK3146 as a potential probiotic strain.</title>
        <authorList>
            <person name="Jung H.I."/>
            <person name="Park S."/>
            <person name="Niu K.M."/>
            <person name="Lee S.W."/>
            <person name="Kothari D."/>
            <person name="Yi K.J."/>
            <person name="Kim S.K."/>
        </authorList>
    </citation>
    <scope>NUCLEOTIDE SEQUENCE</scope>
    <source>
        <strain evidence="7">SK3146</strain>
    </source>
</reference>
<proteinExistence type="inferred from homology"/>
<dbReference type="InterPro" id="IPR007627">
    <property type="entry name" value="RNA_pol_sigma70_r2"/>
</dbReference>
<comment type="similarity">
    <text evidence="1">Belongs to the sigma-70 factor family. ECF subfamily.</text>
</comment>
<dbReference type="SUPFAM" id="SSF88659">
    <property type="entry name" value="Sigma3 and sigma4 domains of RNA polymerase sigma factors"/>
    <property type="match status" value="1"/>
</dbReference>
<feature type="domain" description="RNA polymerase sigma factor 70 region 4 type 2" evidence="6">
    <location>
        <begin position="117"/>
        <end position="168"/>
    </location>
</feature>